<sequence length="774" mass="88907">MYFNRTTFDSVGLRYPPPYNGRTKWDWKEMVDDIQNIDQYLKNNGIEDKKVFDFKGLYDEEMKLFSIILRNYGVPTISSAQRCGFCEETSENDMIIKNNTKQAIKEVIEPLFSIYKNKNTQNWCESQNAEWLKDDIEDYIKLDKIECDMSAPDSTYGIIFGSPPSMSNVDVITSEDRMKNKKSDLAVALVPGSYSFLGGSGLMISSKVNKERQDTAWEFIVFLTSLTENKFIEKIGEGANMISPYESLIEDNVNNPKWNIYIQQLRNSLPISYPRRTSQKFYEIEKNHPVRNMFFDILKGKTDIDKAILRTCKTINYFLEPECSIQNYNFTPDTECKNNKMTIKHYKYINATCHGMIDIKDESEVYVDCYYENYDTLYGIIVLGLVVVGITVSVCYISLFTAYRKADPIRKASYWFSVIIVVGSIFMYLSVLLDIGYPNYNFCIAKIWLMVLGFGCSLGGLVVKAYRIYSIFNNRDLKPLVITDKQLFKYFGIIIAIEIVCLLIWTRLYQGNSLFRLASDLIKTTLKDNANDNVISSEFNINIEYCPAFNDIHTTILIYGFNCILILIGCFLSIKTWSIPQMYSETKFMGSTIFMIGFVVLVCVPTINSFSVTEIKNRFILSSLAICFTCFLGASVFCIPKIYNSYLFFKQDYYKQTMEQNSNSLDYSTNNNGQIKFMLENNNSLMYKNRSKSNPYNGNSNVLSNETINRAAAMGNTLIDGNMLGINSKINPGFSILNSELNSSSIYHKRISRCRIYNNELQCPDCGCVFEVTD</sequence>
<accession>A0A1Y1VIK1</accession>
<dbReference type="Gene3D" id="3.40.190.10">
    <property type="entry name" value="Periplasmic binding protein-like II"/>
    <property type="match status" value="1"/>
</dbReference>
<keyword evidence="2 9" id="KW-0812">Transmembrane</keyword>
<dbReference type="Pfam" id="PF00003">
    <property type="entry name" value="7tm_3"/>
    <property type="match status" value="1"/>
</dbReference>
<evidence type="ECO:0000256" key="9">
    <source>
        <dbReference type="SAM" id="Phobius"/>
    </source>
</evidence>
<reference evidence="11 12" key="2">
    <citation type="submission" date="2016-08" db="EMBL/GenBank/DDBJ databases">
        <title>Pervasive Adenine N6-methylation of Active Genes in Fungi.</title>
        <authorList>
            <consortium name="DOE Joint Genome Institute"/>
            <person name="Mondo S.J."/>
            <person name="Dannebaum R.O."/>
            <person name="Kuo R.C."/>
            <person name="Labutti K."/>
            <person name="Haridas S."/>
            <person name="Kuo A."/>
            <person name="Salamov A."/>
            <person name="Ahrendt S.R."/>
            <person name="Lipzen A."/>
            <person name="Sullivan W."/>
            <person name="Andreopoulos W.B."/>
            <person name="Clum A."/>
            <person name="Lindquist E."/>
            <person name="Daum C."/>
            <person name="Ramamoorthy G.K."/>
            <person name="Gryganskyi A."/>
            <person name="Culley D."/>
            <person name="Magnuson J.K."/>
            <person name="James T.Y."/>
            <person name="O'Malley M.A."/>
            <person name="Stajich J.E."/>
            <person name="Spatafora J.W."/>
            <person name="Visel A."/>
            <person name="Grigoriev I.V."/>
        </authorList>
    </citation>
    <scope>NUCLEOTIDE SEQUENCE [LARGE SCALE GENOMIC DNA]</scope>
    <source>
        <strain evidence="12">finn</strain>
    </source>
</reference>
<dbReference type="OrthoDB" id="2150284at2759"/>
<feature type="transmembrane region" description="Helical" evidence="9">
    <location>
        <begin position="487"/>
        <end position="506"/>
    </location>
</feature>
<keyword evidence="7" id="KW-0325">Glycoprotein</keyword>
<keyword evidence="8" id="KW-0807">Transducer</keyword>
<dbReference type="EMBL" id="MCFH01000008">
    <property type="protein sequence ID" value="ORX55922.1"/>
    <property type="molecule type" value="Genomic_DNA"/>
</dbReference>
<evidence type="ECO:0000256" key="4">
    <source>
        <dbReference type="ARBA" id="ARBA00023040"/>
    </source>
</evidence>
<feature type="transmembrane region" description="Helical" evidence="9">
    <location>
        <begin position="619"/>
        <end position="640"/>
    </location>
</feature>
<evidence type="ECO:0000313" key="11">
    <source>
        <dbReference type="EMBL" id="ORX55922.1"/>
    </source>
</evidence>
<keyword evidence="12" id="KW-1185">Reference proteome</keyword>
<evidence type="ECO:0000256" key="2">
    <source>
        <dbReference type="ARBA" id="ARBA00022692"/>
    </source>
</evidence>
<feature type="transmembrane region" description="Helical" evidence="9">
    <location>
        <begin position="377"/>
        <end position="402"/>
    </location>
</feature>
<evidence type="ECO:0000259" key="10">
    <source>
        <dbReference type="PROSITE" id="PS50259"/>
    </source>
</evidence>
<dbReference type="InterPro" id="IPR017978">
    <property type="entry name" value="GPCR_3_C"/>
</dbReference>
<evidence type="ECO:0000313" key="12">
    <source>
        <dbReference type="Proteomes" id="UP000193719"/>
    </source>
</evidence>
<comment type="caution">
    <text evidence="11">The sequence shown here is derived from an EMBL/GenBank/DDBJ whole genome shotgun (WGS) entry which is preliminary data.</text>
</comment>
<comment type="subcellular location">
    <subcellularLocation>
        <location evidence="1">Membrane</location>
        <topology evidence="1">Multi-pass membrane protein</topology>
    </subcellularLocation>
</comment>
<feature type="transmembrane region" description="Helical" evidence="9">
    <location>
        <begin position="556"/>
        <end position="574"/>
    </location>
</feature>
<dbReference type="SUPFAM" id="SSF53850">
    <property type="entry name" value="Periplasmic binding protein-like II"/>
    <property type="match status" value="1"/>
</dbReference>
<protein>
    <recommendedName>
        <fullName evidence="10">G-protein coupled receptors family 3 profile domain-containing protein</fullName>
    </recommendedName>
</protein>
<evidence type="ECO:0000256" key="3">
    <source>
        <dbReference type="ARBA" id="ARBA00022989"/>
    </source>
</evidence>
<dbReference type="CDD" id="cd15047">
    <property type="entry name" value="7tmC_GABA-B-like"/>
    <property type="match status" value="1"/>
</dbReference>
<keyword evidence="4" id="KW-0297">G-protein coupled receptor</keyword>
<dbReference type="STRING" id="1754191.A0A1Y1VIK1"/>
<name>A0A1Y1VIK1_9FUNG</name>
<evidence type="ECO:0000256" key="8">
    <source>
        <dbReference type="ARBA" id="ARBA00023224"/>
    </source>
</evidence>
<proteinExistence type="predicted"/>
<dbReference type="PROSITE" id="PS50259">
    <property type="entry name" value="G_PROTEIN_RECEP_F3_4"/>
    <property type="match status" value="1"/>
</dbReference>
<evidence type="ECO:0000256" key="7">
    <source>
        <dbReference type="ARBA" id="ARBA00023180"/>
    </source>
</evidence>
<keyword evidence="6" id="KW-0675">Receptor</keyword>
<dbReference type="GO" id="GO:0007214">
    <property type="term" value="P:gamma-aminobutyric acid signaling pathway"/>
    <property type="evidence" value="ECO:0007669"/>
    <property type="project" value="TreeGrafter"/>
</dbReference>
<feature type="transmembrane region" description="Helical" evidence="9">
    <location>
        <begin position="447"/>
        <end position="466"/>
    </location>
</feature>
<dbReference type="AlphaFoldDB" id="A0A1Y1VIK1"/>
<dbReference type="Proteomes" id="UP000193719">
    <property type="component" value="Unassembled WGS sequence"/>
</dbReference>
<dbReference type="PANTHER" id="PTHR10519:SF20">
    <property type="entry name" value="G-PROTEIN COUPLED RECEPTOR 156-RELATED"/>
    <property type="match status" value="1"/>
</dbReference>
<dbReference type="GO" id="GO:0004965">
    <property type="term" value="F:G protein-coupled GABA receptor activity"/>
    <property type="evidence" value="ECO:0007669"/>
    <property type="project" value="InterPro"/>
</dbReference>
<dbReference type="GO" id="GO:0038039">
    <property type="term" value="C:G protein-coupled receptor heterodimeric complex"/>
    <property type="evidence" value="ECO:0007669"/>
    <property type="project" value="TreeGrafter"/>
</dbReference>
<keyword evidence="5 9" id="KW-0472">Membrane</keyword>
<evidence type="ECO:0000256" key="6">
    <source>
        <dbReference type="ARBA" id="ARBA00023170"/>
    </source>
</evidence>
<dbReference type="PANTHER" id="PTHR10519">
    <property type="entry name" value="GABA-B RECEPTOR"/>
    <property type="match status" value="1"/>
</dbReference>
<dbReference type="InterPro" id="IPR002455">
    <property type="entry name" value="GPCR3_GABA-B"/>
</dbReference>
<feature type="domain" description="G-protein coupled receptors family 3 profile" evidence="10">
    <location>
        <begin position="378"/>
        <end position="643"/>
    </location>
</feature>
<feature type="transmembrane region" description="Helical" evidence="9">
    <location>
        <begin position="414"/>
        <end position="435"/>
    </location>
</feature>
<evidence type="ECO:0000256" key="5">
    <source>
        <dbReference type="ARBA" id="ARBA00023136"/>
    </source>
</evidence>
<evidence type="ECO:0000256" key="1">
    <source>
        <dbReference type="ARBA" id="ARBA00004141"/>
    </source>
</evidence>
<reference evidence="11 12" key="1">
    <citation type="submission" date="2016-08" db="EMBL/GenBank/DDBJ databases">
        <title>Genomes of anaerobic fungi encode conserved fungal cellulosomes for biomass hydrolysis.</title>
        <authorList>
            <consortium name="DOE Joint Genome Institute"/>
            <person name="Haitjema C.H."/>
            <person name="Gilmore S.P."/>
            <person name="Henske J.K."/>
            <person name="Solomon K.V."/>
            <person name="De Groot R."/>
            <person name="Kuo A."/>
            <person name="Mondo S.J."/>
            <person name="Salamov A.A."/>
            <person name="Labutti K."/>
            <person name="Zhao Z."/>
            <person name="Chiniquy J."/>
            <person name="Barry K."/>
            <person name="Brewer H.M."/>
            <person name="Purvine S.O."/>
            <person name="Wright A.T."/>
            <person name="Boxma B."/>
            <person name="Van Alen T."/>
            <person name="Hackstein J.H."/>
            <person name="Baker S.E."/>
            <person name="Grigoriev I.V."/>
            <person name="O'Malley M.A."/>
        </authorList>
    </citation>
    <scope>NUCLEOTIDE SEQUENCE [LARGE SCALE GENOMIC DNA]</scope>
    <source>
        <strain evidence="12">finn</strain>
    </source>
</reference>
<organism evidence="11 12">
    <name type="scientific">Piromyces finnis</name>
    <dbReference type="NCBI Taxonomy" id="1754191"/>
    <lineage>
        <taxon>Eukaryota</taxon>
        <taxon>Fungi</taxon>
        <taxon>Fungi incertae sedis</taxon>
        <taxon>Chytridiomycota</taxon>
        <taxon>Chytridiomycota incertae sedis</taxon>
        <taxon>Neocallimastigomycetes</taxon>
        <taxon>Neocallimastigales</taxon>
        <taxon>Neocallimastigaceae</taxon>
        <taxon>Piromyces</taxon>
    </lineage>
</organism>
<feature type="transmembrane region" description="Helical" evidence="9">
    <location>
        <begin position="586"/>
        <end position="607"/>
    </location>
</feature>
<keyword evidence="3 9" id="KW-1133">Transmembrane helix</keyword>
<gene>
    <name evidence="11" type="ORF">BCR36DRAFT_581079</name>
</gene>